<dbReference type="Proteomes" id="UP000294881">
    <property type="component" value="Unassembled WGS sequence"/>
</dbReference>
<accession>A0A4R2GTX3</accession>
<keyword evidence="2" id="KW-0732">Signal</keyword>
<feature type="region of interest" description="Disordered" evidence="1">
    <location>
        <begin position="23"/>
        <end position="58"/>
    </location>
</feature>
<feature type="chain" id="PRO_5020478221" evidence="2">
    <location>
        <begin position="22"/>
        <end position="128"/>
    </location>
</feature>
<dbReference type="SUPFAM" id="SSF81585">
    <property type="entry name" value="PsbU/PolX domain-like"/>
    <property type="match status" value="1"/>
</dbReference>
<dbReference type="EMBL" id="SLWL01000004">
    <property type="protein sequence ID" value="TCO14089.1"/>
    <property type="molecule type" value="Genomic_DNA"/>
</dbReference>
<keyword evidence="4" id="KW-1185">Reference proteome</keyword>
<evidence type="ECO:0000313" key="3">
    <source>
        <dbReference type="EMBL" id="TCO14089.1"/>
    </source>
</evidence>
<reference evidence="3 4" key="1">
    <citation type="submission" date="2019-03" db="EMBL/GenBank/DDBJ databases">
        <title>Genomic Encyclopedia of Type Strains, Phase IV (KMG-IV): sequencing the most valuable type-strain genomes for metagenomic binning, comparative biology and taxonomic classification.</title>
        <authorList>
            <person name="Goeker M."/>
        </authorList>
    </citation>
    <scope>NUCLEOTIDE SEQUENCE [LARGE SCALE GENOMIC DNA]</scope>
    <source>
        <strain evidence="3 4">DSM 22958</strain>
    </source>
</reference>
<feature type="signal peptide" evidence="2">
    <location>
        <begin position="1"/>
        <end position="21"/>
    </location>
</feature>
<evidence type="ECO:0000313" key="4">
    <source>
        <dbReference type="Proteomes" id="UP000294881"/>
    </source>
</evidence>
<evidence type="ECO:0000256" key="2">
    <source>
        <dbReference type="SAM" id="SignalP"/>
    </source>
</evidence>
<dbReference type="Gene3D" id="1.10.150.320">
    <property type="entry name" value="Photosystem II 12 kDa extrinsic protein"/>
    <property type="match status" value="1"/>
</dbReference>
<sequence length="128" mass="13481">MRKLVMTGFAALALLATPALAQTTQTQPAPMKGPSATQQAPAATQQAPAPMKQVPAAAKPAKADKAQLLDINTATKEQLEALKGVGPVRADAIIKGRPYKGKDELVQKKIVPQNVYDGIKGKIIAHQH</sequence>
<dbReference type="AlphaFoldDB" id="A0A4R2GTX3"/>
<comment type="caution">
    <text evidence="3">The sequence shown here is derived from an EMBL/GenBank/DDBJ whole genome shotgun (WGS) entry which is preliminary data.</text>
</comment>
<evidence type="ECO:0000256" key="1">
    <source>
        <dbReference type="SAM" id="MobiDB-lite"/>
    </source>
</evidence>
<dbReference type="RefSeq" id="WP_132004781.1">
    <property type="nucleotide sequence ID" value="NZ_JBHUNN010000002.1"/>
</dbReference>
<name>A0A4R2GTX3_9HYPH</name>
<gene>
    <name evidence="3" type="ORF">EV666_10440</name>
</gene>
<dbReference type="Pfam" id="PF12836">
    <property type="entry name" value="HHH_3"/>
    <property type="match status" value="1"/>
</dbReference>
<dbReference type="OrthoDB" id="9787778at2"/>
<organism evidence="3 4">
    <name type="scientific">Camelimonas lactis</name>
    <dbReference type="NCBI Taxonomy" id="659006"/>
    <lineage>
        <taxon>Bacteria</taxon>
        <taxon>Pseudomonadati</taxon>
        <taxon>Pseudomonadota</taxon>
        <taxon>Alphaproteobacteria</taxon>
        <taxon>Hyphomicrobiales</taxon>
        <taxon>Chelatococcaceae</taxon>
        <taxon>Camelimonas</taxon>
    </lineage>
</organism>
<protein>
    <submittedName>
        <fullName evidence="3">Helix-hairpin-helix protein</fullName>
    </submittedName>
</protein>
<proteinExistence type="predicted"/>